<dbReference type="PANTHER" id="PTHR37170:SF1">
    <property type="entry name" value="GLUTAREDOXIN-LIKE PROTEIN"/>
    <property type="match status" value="1"/>
</dbReference>
<dbReference type="CDD" id="cd02973">
    <property type="entry name" value="TRX_GRX_like"/>
    <property type="match status" value="1"/>
</dbReference>
<dbReference type="PANTHER" id="PTHR37170">
    <property type="entry name" value="GLUTAREDOXIN-RELATED"/>
    <property type="match status" value="1"/>
</dbReference>
<proteinExistence type="inferred from homology"/>
<dbReference type="InterPro" id="IPR011903">
    <property type="entry name" value="TON_0319-like"/>
</dbReference>
<reference evidence="3 4" key="2">
    <citation type="journal article" date="2010" name="Proc. Natl. Acad. Sci. U.S.A.">
        <title>Enigmatic, ultrasmall, uncultivated Archaea.</title>
        <authorList>
            <person name="Baker B.J."/>
            <person name="Comolli L.R."/>
            <person name="Dick G.J."/>
            <person name="Hauser L.J."/>
            <person name="Hyatt D."/>
            <person name="Dill B.D."/>
            <person name="Land M.L."/>
            <person name="Verberkmoes N.C."/>
            <person name="Hettich R.L."/>
            <person name="Banfield J.F."/>
        </authorList>
    </citation>
    <scope>NUCLEOTIDE SEQUENCE [LARGE SCALE GENOMIC DNA]</scope>
    <source>
        <strain evidence="3">ARMAN-2</strain>
    </source>
</reference>
<accession>C7DHY2</accession>
<name>C7DHY2_MICA2</name>
<dbReference type="Pfam" id="PF13192">
    <property type="entry name" value="Thioredoxin_3"/>
    <property type="match status" value="1"/>
</dbReference>
<evidence type="ECO:0000259" key="2">
    <source>
        <dbReference type="Pfam" id="PF13192"/>
    </source>
</evidence>
<protein>
    <submittedName>
        <fullName evidence="3">Glutaredoxin-like domain protein</fullName>
    </submittedName>
</protein>
<sequence length="218" mass="24374">MVKLKENDIKTIKSMFEKDLKGEVNLMLFYDSDPNACAYCGETSELLKELSAIDSRIKLTEYNINESKKEAQFLGVDKVPALVIGGKKIYNMLYFGIPAGYEFASLLADIIDASKGYTDLPEQIKARLKEVKKPVDIKVFVTPTCPWCPKAVRTAHQFSMENSMIRSSMIEATEFSELSGRHNVMAVPKIVINDSISFEGAKPPADFLEYVLEAARAN</sequence>
<dbReference type="Gene3D" id="3.40.30.10">
    <property type="entry name" value="Glutaredoxin"/>
    <property type="match status" value="2"/>
</dbReference>
<dbReference type="InterPro" id="IPR036249">
    <property type="entry name" value="Thioredoxin-like_sf"/>
</dbReference>
<reference evidence="3 4" key="1">
    <citation type="journal article" date="2009" name="Genome Biol.">
        <title>Community-wide analysis of microbial genome sequence signatures.</title>
        <authorList>
            <person name="Dick G.J."/>
            <person name="Andersson A.F."/>
            <person name="Baker B.J."/>
            <person name="Simmons S.L."/>
            <person name="Thomas B.C."/>
            <person name="Yelton A.P."/>
            <person name="Banfield J.F."/>
        </authorList>
    </citation>
    <scope>NUCLEOTIDE SEQUENCE [LARGE SCALE GENOMIC DNA]</scope>
    <source>
        <strain evidence="3">ARMAN-2</strain>
    </source>
</reference>
<comment type="similarity">
    <text evidence="1">Belongs to the glutaredoxin family.</text>
</comment>
<dbReference type="Proteomes" id="UP000332487">
    <property type="component" value="Unassembled WGS sequence"/>
</dbReference>
<gene>
    <name evidence="3" type="ORF">UNLARM2_0676</name>
</gene>
<dbReference type="InterPro" id="IPR012336">
    <property type="entry name" value="Thioredoxin-like_fold"/>
</dbReference>
<dbReference type="SUPFAM" id="SSF52833">
    <property type="entry name" value="Thioredoxin-like"/>
    <property type="match status" value="2"/>
</dbReference>
<dbReference type="PROSITE" id="PS51354">
    <property type="entry name" value="GLUTAREDOXIN_2"/>
    <property type="match status" value="1"/>
</dbReference>
<evidence type="ECO:0000313" key="3">
    <source>
        <dbReference type="EMBL" id="EET89556.1"/>
    </source>
</evidence>
<keyword evidence="4" id="KW-1185">Reference proteome</keyword>
<dbReference type="EMBL" id="GG697241">
    <property type="protein sequence ID" value="EET89556.1"/>
    <property type="molecule type" value="Genomic_DNA"/>
</dbReference>
<dbReference type="AlphaFoldDB" id="C7DHY2"/>
<organism evidence="3 4">
    <name type="scientific">Candidatus Micrarchaeum acidiphilum ARMAN-2</name>
    <dbReference type="NCBI Taxonomy" id="425595"/>
    <lineage>
        <taxon>Archaea</taxon>
        <taxon>Candidatus Micrarchaeota</taxon>
        <taxon>Candidatus Micrarchaeia</taxon>
        <taxon>Candidatus Micrarchaeales</taxon>
        <taxon>Candidatus Micrarchaeaceae</taxon>
        <taxon>Candidatus Micrarchaeum</taxon>
    </lineage>
</organism>
<evidence type="ECO:0000313" key="4">
    <source>
        <dbReference type="Proteomes" id="UP000332487"/>
    </source>
</evidence>
<evidence type="ECO:0000256" key="1">
    <source>
        <dbReference type="ARBA" id="ARBA00007787"/>
    </source>
</evidence>
<dbReference type="NCBIfam" id="TIGR02187">
    <property type="entry name" value="PDO_seleno_TRX"/>
    <property type="match status" value="1"/>
</dbReference>
<feature type="domain" description="Thioredoxin-like fold" evidence="2">
    <location>
        <begin position="136"/>
        <end position="212"/>
    </location>
</feature>